<dbReference type="EMBL" id="PYIX02000006">
    <property type="protein sequence ID" value="RFC84413.1"/>
    <property type="molecule type" value="Genomic_DNA"/>
</dbReference>
<evidence type="ECO:0000313" key="1">
    <source>
        <dbReference type="EMBL" id="MFC2997990.1"/>
    </source>
</evidence>
<dbReference type="OrthoDB" id="6699179at2"/>
<evidence type="ECO:0000313" key="3">
    <source>
        <dbReference type="Proteomes" id="UP000240957"/>
    </source>
</evidence>
<dbReference type="Proteomes" id="UP001595455">
    <property type="component" value="Unassembled WGS sequence"/>
</dbReference>
<comment type="caution">
    <text evidence="2">The sequence shown here is derived from an EMBL/GenBank/DDBJ whole genome shotgun (WGS) entry which is preliminary data.</text>
</comment>
<evidence type="ECO:0000313" key="4">
    <source>
        <dbReference type="Proteomes" id="UP001595455"/>
    </source>
</evidence>
<reference evidence="2 3" key="2">
    <citation type="submission" date="2018-08" db="EMBL/GenBank/DDBJ databases">
        <title>The draft genome of Acinetobacter sichuanensis strain WCHAc060041.</title>
        <authorList>
            <person name="Qin J."/>
            <person name="Feng Y."/>
            <person name="Zong Z."/>
        </authorList>
    </citation>
    <scope>NUCLEOTIDE SEQUENCE [LARGE SCALE GENOMIC DNA]</scope>
    <source>
        <strain evidence="2 3">WCHAc060041</strain>
    </source>
</reference>
<gene>
    <name evidence="1" type="ORF">ACFODO_22610</name>
    <name evidence="2" type="ORF">C9E89_005645</name>
</gene>
<dbReference type="Proteomes" id="UP000240957">
    <property type="component" value="Unassembled WGS sequence"/>
</dbReference>
<name>A0A371YSH0_9GAMM</name>
<reference evidence="4" key="3">
    <citation type="journal article" date="2019" name="Int. J. Syst. Evol. Microbiol.">
        <title>The Global Catalogue of Microorganisms (GCM) 10K type strain sequencing project: providing services to taxonomists for standard genome sequencing and annotation.</title>
        <authorList>
            <consortium name="The Broad Institute Genomics Platform"/>
            <consortium name="The Broad Institute Genome Sequencing Center for Infectious Disease"/>
            <person name="Wu L."/>
            <person name="Ma J."/>
        </authorList>
    </citation>
    <scope>NUCLEOTIDE SEQUENCE [LARGE SCALE GENOMIC DNA]</scope>
    <source>
        <strain evidence="4">KCTC 62575</strain>
    </source>
</reference>
<accession>A0A371YSH0</accession>
<organism evidence="2 3">
    <name type="scientific">Acinetobacter sichuanensis</name>
    <dbReference type="NCBI Taxonomy" id="2136183"/>
    <lineage>
        <taxon>Bacteria</taxon>
        <taxon>Pseudomonadati</taxon>
        <taxon>Pseudomonadota</taxon>
        <taxon>Gammaproteobacteria</taxon>
        <taxon>Moraxellales</taxon>
        <taxon>Moraxellaceae</taxon>
        <taxon>Acinetobacter</taxon>
    </lineage>
</organism>
<dbReference type="RefSeq" id="WP_107007292.1">
    <property type="nucleotide sequence ID" value="NZ_JBHRSF010000160.1"/>
</dbReference>
<evidence type="ECO:0000313" key="2">
    <source>
        <dbReference type="EMBL" id="RFC84413.1"/>
    </source>
</evidence>
<reference evidence="1" key="1">
    <citation type="journal article" date="2014" name="Int. J. Syst. Evol. Microbiol.">
        <title>Complete genome of a new Firmicutes species belonging to the dominant human colonic microbiota ('Ruminococcus bicirculans') reveals two chromosomes and a selective capacity to utilize plant glucans.</title>
        <authorList>
            <consortium name="NISC Comparative Sequencing Program"/>
            <person name="Wegmann U."/>
            <person name="Louis P."/>
            <person name="Goesmann A."/>
            <person name="Henrissat B."/>
            <person name="Duncan S.H."/>
            <person name="Flint H.J."/>
        </authorList>
    </citation>
    <scope>NUCLEOTIDE SEQUENCE</scope>
    <source>
        <strain evidence="1">KCTC 62575</strain>
    </source>
</reference>
<dbReference type="AlphaFoldDB" id="A0A371YSH0"/>
<protein>
    <submittedName>
        <fullName evidence="2">Uncharacterized protein</fullName>
    </submittedName>
</protein>
<reference evidence="1" key="4">
    <citation type="submission" date="2024-09" db="EMBL/GenBank/DDBJ databases">
        <authorList>
            <person name="Sun Q."/>
            <person name="Mori K."/>
        </authorList>
    </citation>
    <scope>NUCLEOTIDE SEQUENCE</scope>
    <source>
        <strain evidence="1">KCTC 62575</strain>
    </source>
</reference>
<proteinExistence type="predicted"/>
<keyword evidence="4" id="KW-1185">Reference proteome</keyword>
<sequence>MNYETELKALVEEAYSLFSSYSIGEKIEACCGHCMTMEDCELLLTLPLAQLDQRLISQYLFAAESTDVYAISQQMKYLLPRILESLINNEYIHHCHEDTLTKCHFYLDIWTDIEFEFMQRFALCYFQMQLMKFTKTTSVTQHVLMFHLAGLNIRPLLIIWEENLNVPTPMLNLIQTLHYDFEEYSYNSAFSDKKMIKIMNKWLEKLRTNELLINALVEVVGRNNVPPEYQYMYDSAFDQLQITN</sequence>
<dbReference type="EMBL" id="JBHRSF010000160">
    <property type="protein sequence ID" value="MFC2997990.1"/>
    <property type="molecule type" value="Genomic_DNA"/>
</dbReference>